<keyword evidence="1" id="KW-0285">Flavoprotein</keyword>
<proteinExistence type="predicted"/>
<name>A0A1A3N729_MYCAS</name>
<gene>
    <name evidence="6" type="ORF">A5635_07020</name>
</gene>
<evidence type="ECO:0000256" key="3">
    <source>
        <dbReference type="ARBA" id="ARBA00048132"/>
    </source>
</evidence>
<sequence length="333" mass="34495">MLRIRDVIVVGSGPAGYTAAIFAARAGLDTLVIGGHEPGGALRIAGQVDNFPGITPSVAGRTLADQMHWQAQHFGAEVRCGHADRFSLASPVKTVSVGNAEHHGRALILAMGSAGRPLNVAGERELIGRGVSTSAKHDGARFTGCDVAVIGGGEAALEEALYLAGIARHVTLIHHRPRLRPPGATVARLRSQTNVTILTSTEVTAVQGFRRVTGLRIRNTHHGGDSTIAVAAVFVAVGQVPRSDLLIGLVDLDAGGHILTEAGTTRTSVDGVFAAGDLIDRRYRQAVTAAASGCAAALDAQHWLNQSPVARTGSTTRSVNFGSASKRSRSGTA</sequence>
<protein>
    <submittedName>
        <fullName evidence="6">Thioredoxin reductase</fullName>
    </submittedName>
</protein>
<evidence type="ECO:0000256" key="4">
    <source>
        <dbReference type="SAM" id="MobiDB-lite"/>
    </source>
</evidence>
<feature type="region of interest" description="Disordered" evidence="4">
    <location>
        <begin position="312"/>
        <end position="333"/>
    </location>
</feature>
<evidence type="ECO:0000256" key="2">
    <source>
        <dbReference type="ARBA" id="ARBA00023002"/>
    </source>
</evidence>
<dbReference type="InterPro" id="IPR023753">
    <property type="entry name" value="FAD/NAD-binding_dom"/>
</dbReference>
<feature type="domain" description="FAD/NAD(P)-binding" evidence="5">
    <location>
        <begin position="6"/>
        <end position="293"/>
    </location>
</feature>
<dbReference type="AlphaFoldDB" id="A0A1A3N729"/>
<dbReference type="PRINTS" id="PR00469">
    <property type="entry name" value="PNDRDTASEII"/>
</dbReference>
<dbReference type="SUPFAM" id="SSF51905">
    <property type="entry name" value="FAD/NAD(P)-binding domain"/>
    <property type="match status" value="1"/>
</dbReference>
<comment type="catalytic activity">
    <reaction evidence="3">
        <text>[thioredoxin]-dithiol + NADP(+) = [thioredoxin]-disulfide + NADPH + H(+)</text>
        <dbReference type="Rhea" id="RHEA:20345"/>
        <dbReference type="Rhea" id="RHEA-COMP:10698"/>
        <dbReference type="Rhea" id="RHEA-COMP:10700"/>
        <dbReference type="ChEBI" id="CHEBI:15378"/>
        <dbReference type="ChEBI" id="CHEBI:29950"/>
        <dbReference type="ChEBI" id="CHEBI:50058"/>
        <dbReference type="ChEBI" id="CHEBI:57783"/>
        <dbReference type="ChEBI" id="CHEBI:58349"/>
        <dbReference type="EC" id="1.8.1.9"/>
    </reaction>
</comment>
<dbReference type="EMBL" id="LZLR01000206">
    <property type="protein sequence ID" value="OBK16177.1"/>
    <property type="molecule type" value="Genomic_DNA"/>
</dbReference>
<evidence type="ECO:0000313" key="6">
    <source>
        <dbReference type="EMBL" id="OBK16177.1"/>
    </source>
</evidence>
<dbReference type="PRINTS" id="PR00368">
    <property type="entry name" value="FADPNR"/>
</dbReference>
<dbReference type="InterPro" id="IPR050097">
    <property type="entry name" value="Ferredoxin-NADP_redctase_2"/>
</dbReference>
<accession>A0A1A3N729</accession>
<dbReference type="InterPro" id="IPR036188">
    <property type="entry name" value="FAD/NAD-bd_sf"/>
</dbReference>
<evidence type="ECO:0000313" key="7">
    <source>
        <dbReference type="Proteomes" id="UP000093819"/>
    </source>
</evidence>
<dbReference type="Proteomes" id="UP000093819">
    <property type="component" value="Unassembled WGS sequence"/>
</dbReference>
<dbReference type="GO" id="GO:0004791">
    <property type="term" value="F:thioredoxin-disulfide reductase (NADPH) activity"/>
    <property type="evidence" value="ECO:0007669"/>
    <property type="project" value="UniProtKB-EC"/>
</dbReference>
<evidence type="ECO:0000256" key="1">
    <source>
        <dbReference type="ARBA" id="ARBA00022630"/>
    </source>
</evidence>
<dbReference type="PANTHER" id="PTHR48105">
    <property type="entry name" value="THIOREDOXIN REDUCTASE 1-RELATED-RELATED"/>
    <property type="match status" value="1"/>
</dbReference>
<keyword evidence="2" id="KW-0560">Oxidoreductase</keyword>
<dbReference type="Gene3D" id="3.50.50.60">
    <property type="entry name" value="FAD/NAD(P)-binding domain"/>
    <property type="match status" value="2"/>
</dbReference>
<dbReference type="OrthoDB" id="9806179at2"/>
<feature type="compositionally biased region" description="Polar residues" evidence="4">
    <location>
        <begin position="312"/>
        <end position="325"/>
    </location>
</feature>
<dbReference type="Pfam" id="PF07992">
    <property type="entry name" value="Pyr_redox_2"/>
    <property type="match status" value="1"/>
</dbReference>
<comment type="caution">
    <text evidence="6">The sequence shown here is derived from an EMBL/GenBank/DDBJ whole genome shotgun (WGS) entry which is preliminary data.</text>
</comment>
<evidence type="ECO:0000259" key="5">
    <source>
        <dbReference type="Pfam" id="PF07992"/>
    </source>
</evidence>
<organism evidence="6 7">
    <name type="scientific">Mycobacterium asiaticum</name>
    <dbReference type="NCBI Taxonomy" id="1790"/>
    <lineage>
        <taxon>Bacteria</taxon>
        <taxon>Bacillati</taxon>
        <taxon>Actinomycetota</taxon>
        <taxon>Actinomycetes</taxon>
        <taxon>Mycobacteriales</taxon>
        <taxon>Mycobacteriaceae</taxon>
        <taxon>Mycobacterium</taxon>
    </lineage>
</organism>
<reference evidence="6 7" key="1">
    <citation type="submission" date="2016-06" db="EMBL/GenBank/DDBJ databases">
        <authorList>
            <person name="Kjaerup R.B."/>
            <person name="Dalgaard T.S."/>
            <person name="Juul-Madsen H.R."/>
        </authorList>
    </citation>
    <scope>NUCLEOTIDE SEQUENCE [LARGE SCALE GENOMIC DNA]</scope>
    <source>
        <strain evidence="6 7">1245335.1</strain>
    </source>
</reference>